<keyword evidence="6" id="KW-0819">tRNA processing</keyword>
<dbReference type="FunFam" id="3.30.300.110:FF:000001">
    <property type="entry name" value="tRNA (guanine(37)-N1)-methyltransferase"/>
    <property type="match status" value="1"/>
</dbReference>
<dbReference type="EMBL" id="GEDC01018721">
    <property type="protein sequence ID" value="JAS18577.1"/>
    <property type="molecule type" value="Transcribed_RNA"/>
</dbReference>
<accession>A0A1B6CYP9</accession>
<dbReference type="InterPro" id="IPR030382">
    <property type="entry name" value="MeTrfase_TRM5/TYW2"/>
</dbReference>
<comment type="catalytic activity">
    <reaction evidence="7">
        <text>guanosine(37) in tRNA + S-adenosyl-L-methionine = N(1)-methylguanosine(37) in tRNA + S-adenosyl-L-homocysteine + H(+)</text>
        <dbReference type="Rhea" id="RHEA:36899"/>
        <dbReference type="Rhea" id="RHEA-COMP:10145"/>
        <dbReference type="Rhea" id="RHEA-COMP:10147"/>
        <dbReference type="ChEBI" id="CHEBI:15378"/>
        <dbReference type="ChEBI" id="CHEBI:57856"/>
        <dbReference type="ChEBI" id="CHEBI:59789"/>
        <dbReference type="ChEBI" id="CHEBI:73542"/>
        <dbReference type="ChEBI" id="CHEBI:74269"/>
        <dbReference type="EC" id="2.1.1.228"/>
    </reaction>
</comment>
<organism evidence="10">
    <name type="scientific">Clastoptera arizonana</name>
    <name type="common">Arizona spittle bug</name>
    <dbReference type="NCBI Taxonomy" id="38151"/>
    <lineage>
        <taxon>Eukaryota</taxon>
        <taxon>Metazoa</taxon>
        <taxon>Ecdysozoa</taxon>
        <taxon>Arthropoda</taxon>
        <taxon>Hexapoda</taxon>
        <taxon>Insecta</taxon>
        <taxon>Pterygota</taxon>
        <taxon>Neoptera</taxon>
        <taxon>Paraneoptera</taxon>
        <taxon>Hemiptera</taxon>
        <taxon>Auchenorrhyncha</taxon>
        <taxon>Cercopoidea</taxon>
        <taxon>Clastopteridae</taxon>
        <taxon>Clastoptera</taxon>
    </lineage>
</organism>
<keyword evidence="8" id="KW-0732">Signal</keyword>
<evidence type="ECO:0000259" key="9">
    <source>
        <dbReference type="PROSITE" id="PS51684"/>
    </source>
</evidence>
<dbReference type="PANTHER" id="PTHR23245">
    <property type="entry name" value="TRNA METHYLTRANSFERASE"/>
    <property type="match status" value="1"/>
</dbReference>
<protein>
    <recommendedName>
        <fullName evidence="9">SAM-dependent methyltransferase TRM5/TYW2-type domain-containing protein</fullName>
    </recommendedName>
</protein>
<dbReference type="InterPro" id="IPR029063">
    <property type="entry name" value="SAM-dependent_MTases_sf"/>
</dbReference>
<dbReference type="GO" id="GO:0005759">
    <property type="term" value="C:mitochondrial matrix"/>
    <property type="evidence" value="ECO:0007669"/>
    <property type="project" value="TreeGrafter"/>
</dbReference>
<keyword evidence="5" id="KW-0949">S-adenosyl-L-methionine</keyword>
<name>A0A1B6CYP9_9HEMI</name>
<sequence>MCFMKFIISSLALFKLSTPRSCEISSKMDILLPPSAVQGMAVLDKEMFKKTISISFLEVDGNNLTPVIKILKPYTLKLQHFRNIQDSSGNKKKIFLNPTFVTNFMDLKENDQKRLSEFNIDKGNFKTSDLLLTYENWKADDILKAVLPKDKETVAGYSLVGHIVHLNLKENMLEYKSLIGQVLLDKIKNAKTVVNKLDSIDTTFRYFNMEVLSGEND</sequence>
<dbReference type="GO" id="GO:0070901">
    <property type="term" value="P:mitochondrial tRNA methylation"/>
    <property type="evidence" value="ECO:0007669"/>
    <property type="project" value="TreeGrafter"/>
</dbReference>
<dbReference type="InterPro" id="IPR056744">
    <property type="entry name" value="TRM5/TYW2-like_N"/>
</dbReference>
<evidence type="ECO:0000256" key="3">
    <source>
        <dbReference type="ARBA" id="ARBA00022603"/>
    </source>
</evidence>
<evidence type="ECO:0000256" key="4">
    <source>
        <dbReference type="ARBA" id="ARBA00022679"/>
    </source>
</evidence>
<dbReference type="GO" id="GO:0052906">
    <property type="term" value="F:tRNA (guanine(37)-N1)-methyltransferase activity"/>
    <property type="evidence" value="ECO:0007669"/>
    <property type="project" value="UniProtKB-EC"/>
</dbReference>
<feature type="signal peptide" evidence="8">
    <location>
        <begin position="1"/>
        <end position="19"/>
    </location>
</feature>
<evidence type="ECO:0000256" key="6">
    <source>
        <dbReference type="ARBA" id="ARBA00022694"/>
    </source>
</evidence>
<feature type="chain" id="PRO_5008580775" description="SAM-dependent methyltransferase TRM5/TYW2-type domain-containing protein" evidence="8">
    <location>
        <begin position="20"/>
        <end position="217"/>
    </location>
</feature>
<dbReference type="PROSITE" id="PS51684">
    <property type="entry name" value="SAM_MT_TRM5_TYW2"/>
    <property type="match status" value="1"/>
</dbReference>
<keyword evidence="3" id="KW-0489">Methyltransferase</keyword>
<reference evidence="10" key="1">
    <citation type="submission" date="2015-12" db="EMBL/GenBank/DDBJ databases">
        <title>De novo transcriptome assembly of four potential Pierce s Disease insect vectors from Arizona vineyards.</title>
        <authorList>
            <person name="Tassone E.E."/>
        </authorList>
    </citation>
    <scope>NUCLEOTIDE SEQUENCE</scope>
</reference>
<evidence type="ECO:0000256" key="8">
    <source>
        <dbReference type="SAM" id="SignalP"/>
    </source>
</evidence>
<evidence type="ECO:0000256" key="5">
    <source>
        <dbReference type="ARBA" id="ARBA00022691"/>
    </source>
</evidence>
<evidence type="ECO:0000256" key="1">
    <source>
        <dbReference type="ARBA" id="ARBA00009775"/>
    </source>
</evidence>
<dbReference type="Pfam" id="PF25133">
    <property type="entry name" value="TYW2_N_2"/>
    <property type="match status" value="1"/>
</dbReference>
<keyword evidence="2" id="KW-0963">Cytoplasm</keyword>
<dbReference type="AlphaFoldDB" id="A0A1B6CYP9"/>
<feature type="non-terminal residue" evidence="10">
    <location>
        <position position="217"/>
    </location>
</feature>
<gene>
    <name evidence="10" type="ORF">g.24820</name>
</gene>
<proteinExistence type="inferred from homology"/>
<feature type="domain" description="SAM-dependent methyltransferase TRM5/TYW2-type" evidence="9">
    <location>
        <begin position="157"/>
        <end position="217"/>
    </location>
</feature>
<dbReference type="Gene3D" id="3.30.300.110">
    <property type="entry name" value="Met-10+ protein-like domains"/>
    <property type="match status" value="1"/>
</dbReference>
<evidence type="ECO:0000256" key="7">
    <source>
        <dbReference type="ARBA" id="ARBA00047783"/>
    </source>
</evidence>
<evidence type="ECO:0000256" key="2">
    <source>
        <dbReference type="ARBA" id="ARBA00022490"/>
    </source>
</evidence>
<comment type="similarity">
    <text evidence="1">Belongs to the class I-like SAM-binding methyltransferase superfamily. TRM5/TYW2 family.</text>
</comment>
<dbReference type="SUPFAM" id="SSF53335">
    <property type="entry name" value="S-adenosyl-L-methionine-dependent methyltransferases"/>
    <property type="match status" value="1"/>
</dbReference>
<dbReference type="PANTHER" id="PTHR23245:SF36">
    <property type="entry name" value="TRNA (GUANINE(37)-N1)-METHYLTRANSFERASE"/>
    <property type="match status" value="1"/>
</dbReference>
<evidence type="ECO:0000313" key="10">
    <source>
        <dbReference type="EMBL" id="JAS18577.1"/>
    </source>
</evidence>
<keyword evidence="4" id="KW-0808">Transferase</keyword>
<dbReference type="GO" id="GO:0002939">
    <property type="term" value="P:tRNA N1-guanine methylation"/>
    <property type="evidence" value="ECO:0007669"/>
    <property type="project" value="TreeGrafter"/>
</dbReference>